<keyword evidence="3" id="KW-0274">FAD</keyword>
<dbReference type="InterPro" id="IPR027477">
    <property type="entry name" value="Succ_DH/fumarate_Rdtase_cat_sf"/>
</dbReference>
<dbReference type="RefSeq" id="WP_146348913.1">
    <property type="nucleotide sequence ID" value="NZ_VOBR01000001.1"/>
</dbReference>
<protein>
    <submittedName>
        <fullName evidence="7">FAD-binding protein</fullName>
    </submittedName>
</protein>
<dbReference type="PANTHER" id="PTHR43400:SF10">
    <property type="entry name" value="3-OXOSTEROID 1-DEHYDROGENASE"/>
    <property type="match status" value="1"/>
</dbReference>
<dbReference type="Pfam" id="PF00890">
    <property type="entry name" value="FAD_binding_2"/>
    <property type="match status" value="1"/>
</dbReference>
<dbReference type="NCBIfam" id="NF005511">
    <property type="entry name" value="PRK07121.1-4"/>
    <property type="match status" value="1"/>
</dbReference>
<evidence type="ECO:0000259" key="6">
    <source>
        <dbReference type="Pfam" id="PF00890"/>
    </source>
</evidence>
<evidence type="ECO:0000256" key="1">
    <source>
        <dbReference type="ARBA" id="ARBA00001974"/>
    </source>
</evidence>
<evidence type="ECO:0000256" key="4">
    <source>
        <dbReference type="ARBA" id="ARBA00023002"/>
    </source>
</evidence>
<dbReference type="GO" id="GO:0008202">
    <property type="term" value="P:steroid metabolic process"/>
    <property type="evidence" value="ECO:0007669"/>
    <property type="project" value="UniProtKB-ARBA"/>
</dbReference>
<proteinExistence type="predicted"/>
<dbReference type="InterPro" id="IPR050315">
    <property type="entry name" value="FAD-oxidoreductase_2"/>
</dbReference>
<reference evidence="7 8" key="1">
    <citation type="submission" date="2019-07" db="EMBL/GenBank/DDBJ databases">
        <title>Lentzea xizangensis sp. nov., isolated from Qinghai-Tibetan Plateau Soils.</title>
        <authorList>
            <person name="Huang J."/>
        </authorList>
    </citation>
    <scope>NUCLEOTIDE SEQUENCE [LARGE SCALE GENOMIC DNA]</scope>
    <source>
        <strain evidence="7 8">FXJ1.1311</strain>
    </source>
</reference>
<feature type="chain" id="PRO_5038348849" evidence="5">
    <location>
        <begin position="20"/>
        <end position="512"/>
    </location>
</feature>
<dbReference type="AlphaFoldDB" id="A0A563F2E7"/>
<dbReference type="GO" id="GO:0033765">
    <property type="term" value="F:steroid dehydrogenase activity, acting on the CH-CH group of donors"/>
    <property type="evidence" value="ECO:0007669"/>
    <property type="project" value="UniProtKB-ARBA"/>
</dbReference>
<evidence type="ECO:0000313" key="8">
    <source>
        <dbReference type="Proteomes" id="UP000316639"/>
    </source>
</evidence>
<dbReference type="Gene3D" id="3.50.50.60">
    <property type="entry name" value="FAD/NAD(P)-binding domain"/>
    <property type="match status" value="3"/>
</dbReference>
<dbReference type="SUPFAM" id="SSF56425">
    <property type="entry name" value="Succinate dehydrogenase/fumarate reductase flavoprotein, catalytic domain"/>
    <property type="match status" value="1"/>
</dbReference>
<feature type="signal peptide" evidence="5">
    <location>
        <begin position="1"/>
        <end position="19"/>
    </location>
</feature>
<evidence type="ECO:0000256" key="3">
    <source>
        <dbReference type="ARBA" id="ARBA00022827"/>
    </source>
</evidence>
<keyword evidence="2" id="KW-0285">Flavoprotein</keyword>
<evidence type="ECO:0000256" key="5">
    <source>
        <dbReference type="SAM" id="SignalP"/>
    </source>
</evidence>
<dbReference type="InterPro" id="IPR003953">
    <property type="entry name" value="FAD-dep_OxRdtase_2_FAD-bd"/>
</dbReference>
<dbReference type="InterPro" id="IPR036188">
    <property type="entry name" value="FAD/NAD-bd_sf"/>
</dbReference>
<evidence type="ECO:0000256" key="2">
    <source>
        <dbReference type="ARBA" id="ARBA00022630"/>
    </source>
</evidence>
<dbReference type="SUPFAM" id="SSF51905">
    <property type="entry name" value="FAD/NAD(P)-binding domain"/>
    <property type="match status" value="1"/>
</dbReference>
<dbReference type="Gene3D" id="3.90.700.10">
    <property type="entry name" value="Succinate dehydrogenase/fumarate reductase flavoprotein, catalytic domain"/>
    <property type="match status" value="1"/>
</dbReference>
<gene>
    <name evidence="7" type="ORF">FKR81_00740</name>
</gene>
<organism evidence="7 8">
    <name type="scientific">Lentzea tibetensis</name>
    <dbReference type="NCBI Taxonomy" id="2591470"/>
    <lineage>
        <taxon>Bacteria</taxon>
        <taxon>Bacillati</taxon>
        <taxon>Actinomycetota</taxon>
        <taxon>Actinomycetes</taxon>
        <taxon>Pseudonocardiales</taxon>
        <taxon>Pseudonocardiaceae</taxon>
        <taxon>Lentzea</taxon>
    </lineage>
</organism>
<keyword evidence="5" id="KW-0732">Signal</keyword>
<feature type="domain" description="FAD-dependent oxidoreductase 2 FAD-binding" evidence="6">
    <location>
        <begin position="6"/>
        <end position="480"/>
    </location>
</feature>
<comment type="cofactor">
    <cofactor evidence="1">
        <name>FAD</name>
        <dbReference type="ChEBI" id="CHEBI:57692"/>
    </cofactor>
</comment>
<name>A0A563F2E7_9PSEU</name>
<dbReference type="EMBL" id="VOBR01000001">
    <property type="protein sequence ID" value="TWP54130.1"/>
    <property type="molecule type" value="Genomic_DNA"/>
</dbReference>
<evidence type="ECO:0000313" key="7">
    <source>
        <dbReference type="EMBL" id="TWP54130.1"/>
    </source>
</evidence>
<accession>A0A563F2E7</accession>
<dbReference type="Proteomes" id="UP000316639">
    <property type="component" value="Unassembled WGS sequence"/>
</dbReference>
<dbReference type="OrthoDB" id="337830at2"/>
<dbReference type="PANTHER" id="PTHR43400">
    <property type="entry name" value="FUMARATE REDUCTASE"/>
    <property type="match status" value="1"/>
</dbReference>
<comment type="caution">
    <text evidence="7">The sequence shown here is derived from an EMBL/GenBank/DDBJ whole genome shotgun (WGS) entry which is preliminary data.</text>
</comment>
<keyword evidence="8" id="KW-1185">Reference proteome</keyword>
<sequence length="512" mass="53165">MNVAADVVVVGFGAAGACAAIEAAAAGSSVIVLDRFGGGGATALSGGVVYAGGGTRQQVDAGVPDSSEAMYDYLATEVGDAVSAETLRRFCQDSAKTLAWLEDQGVPFDASLCPFKTSYPTDDYYLYESGSETARRDVAPPAARGHRTKGKGTSGSVFFARLAESARRNGVRVLTQTAAKELITRDGRVVGVRCGALTGVPRAVHGLLTRIAAKPWLYYPPLGRGLHRLAALVERRFGRELLVGAHRGVVISAGGFIADRAMLRANAPAFHGGLALGTAGDDGAGIKLGVAAGGRTARLDRVSAWRFIAPPSALQRGVLVGGDGRRVCDESLYGAALGEAIVLRHQGKAWLLVDDALLSEARAQVPSQTLWFQRLQTKALLSRGLITAPSLPELAAKAGIDAPALQETVKIYGAVPDAFGKLPELVRPLVAPYSLIDVSVRRRLGFPCPMLTLGGLVVDEDTGRVAGVAGLYAAGRSAVGVCSESYVSGLALADCVFSGRRAGQHVAKEAGC</sequence>
<keyword evidence="4" id="KW-0560">Oxidoreductase</keyword>